<dbReference type="AlphaFoldDB" id="A0A7J7IEA8"/>
<evidence type="ECO:0000313" key="7">
    <source>
        <dbReference type="Proteomes" id="UP000530660"/>
    </source>
</evidence>
<comment type="similarity">
    <text evidence="2">Belongs to the MLF family.</text>
</comment>
<name>A0A7J7IEA8_9RHOD</name>
<evidence type="ECO:0000256" key="2">
    <source>
        <dbReference type="ARBA" id="ARBA00008332"/>
    </source>
</evidence>
<dbReference type="EMBL" id="VWRR01000014">
    <property type="protein sequence ID" value="KAF6001415.1"/>
    <property type="molecule type" value="Genomic_DNA"/>
</dbReference>
<keyword evidence="4" id="KW-0597">Phosphoprotein</keyword>
<feature type="compositionally biased region" description="Basic and acidic residues" evidence="5">
    <location>
        <begin position="156"/>
        <end position="173"/>
    </location>
</feature>
<evidence type="ECO:0000256" key="3">
    <source>
        <dbReference type="ARBA" id="ARBA00022490"/>
    </source>
</evidence>
<feature type="region of interest" description="Disordered" evidence="5">
    <location>
        <begin position="139"/>
        <end position="212"/>
    </location>
</feature>
<organism evidence="6 7">
    <name type="scientific">Cyanidiococcus yangmingshanensis</name>
    <dbReference type="NCBI Taxonomy" id="2690220"/>
    <lineage>
        <taxon>Eukaryota</taxon>
        <taxon>Rhodophyta</taxon>
        <taxon>Bangiophyceae</taxon>
        <taxon>Cyanidiales</taxon>
        <taxon>Cyanidiaceae</taxon>
        <taxon>Cyanidiococcus</taxon>
    </lineage>
</organism>
<feature type="region of interest" description="Disordered" evidence="5">
    <location>
        <begin position="1"/>
        <end position="25"/>
    </location>
</feature>
<dbReference type="InterPro" id="IPR019376">
    <property type="entry name" value="Myeloid_leukemia_factor"/>
</dbReference>
<feature type="compositionally biased region" description="Polar residues" evidence="5">
    <location>
        <begin position="174"/>
        <end position="185"/>
    </location>
</feature>
<gene>
    <name evidence="6" type="ORF">F1559_000671</name>
</gene>
<evidence type="ECO:0000256" key="5">
    <source>
        <dbReference type="SAM" id="MobiDB-lite"/>
    </source>
</evidence>
<dbReference type="Proteomes" id="UP000530660">
    <property type="component" value="Unassembled WGS sequence"/>
</dbReference>
<evidence type="ECO:0000313" key="6">
    <source>
        <dbReference type="EMBL" id="KAF6001415.1"/>
    </source>
</evidence>
<reference evidence="6 7" key="1">
    <citation type="journal article" date="2020" name="J. Phycol.">
        <title>Comparative genome analysis reveals Cyanidiococcus gen. nov., a new extremophilic red algal genus sister to Cyanidioschyzon (Cyanidioschyzonaceae, Rhodophyta).</title>
        <authorList>
            <person name="Liu S.-L."/>
            <person name="Chiang Y.-R."/>
            <person name="Yoon H.S."/>
            <person name="Fu H.-Y."/>
        </authorList>
    </citation>
    <scope>NUCLEOTIDE SEQUENCE [LARGE SCALE GENOMIC DNA]</scope>
    <source>
        <strain evidence="6 7">THAL066</strain>
    </source>
</reference>
<evidence type="ECO:0000256" key="4">
    <source>
        <dbReference type="ARBA" id="ARBA00022553"/>
    </source>
</evidence>
<evidence type="ECO:0000256" key="1">
    <source>
        <dbReference type="ARBA" id="ARBA00004496"/>
    </source>
</evidence>
<feature type="region of interest" description="Disordered" evidence="5">
    <location>
        <begin position="45"/>
        <end position="75"/>
    </location>
</feature>
<comment type="subcellular location">
    <subcellularLocation>
        <location evidence="1">Cytoplasm</location>
    </subcellularLocation>
</comment>
<keyword evidence="3" id="KW-0963">Cytoplasm</keyword>
<keyword evidence="7" id="KW-1185">Reference proteome</keyword>
<dbReference type="Pfam" id="PF10248">
    <property type="entry name" value="Mlf1IP"/>
    <property type="match status" value="1"/>
</dbReference>
<sequence>MPHFGKWFRARDSSNKSDSSKSSENMTYSAEFYDDTHLGYGVESSSRPIIEEPPDETDVQRWAHGGFGDGSERSHRDYDDRSALSLWNEANFGDPFSVMRGVMSEIDSVFRNLGQHFDSFEAGDNLLSEGVHQGFAQSTRTIRRQRPDGSVYEETVTTRRGPDGTVEETRTVRDSSTGESRSITNYGAPPKALEGQPRRGPRIEECPDGDDL</sequence>
<dbReference type="GO" id="GO:0005737">
    <property type="term" value="C:cytoplasm"/>
    <property type="evidence" value="ECO:0007669"/>
    <property type="project" value="UniProtKB-SubCell"/>
</dbReference>
<feature type="compositionally biased region" description="Basic and acidic residues" evidence="5">
    <location>
        <begin position="9"/>
        <end position="21"/>
    </location>
</feature>
<proteinExistence type="inferred from homology"/>
<protein>
    <submittedName>
        <fullName evidence="6">Uncharacterized protein</fullName>
    </submittedName>
</protein>
<comment type="caution">
    <text evidence="6">The sequence shown here is derived from an EMBL/GenBank/DDBJ whole genome shotgun (WGS) entry which is preliminary data.</text>
</comment>
<accession>A0A7J7IEA8</accession>
<dbReference type="OrthoDB" id="10373000at2759"/>